<reference evidence="2 3" key="1">
    <citation type="submission" date="2021-04" db="EMBL/GenBank/DDBJ databases">
        <title>The genome sequence of type strain Ideonella paludis KCTC 32238.</title>
        <authorList>
            <person name="Liu Y."/>
        </authorList>
    </citation>
    <scope>NUCLEOTIDE SEQUENCE [LARGE SCALE GENOMIC DNA]</scope>
    <source>
        <strain evidence="2 3">KCTC 32238</strain>
    </source>
</reference>
<dbReference type="PROSITE" id="PS51820">
    <property type="entry name" value="PA14"/>
    <property type="match status" value="1"/>
</dbReference>
<dbReference type="InterPro" id="IPR037524">
    <property type="entry name" value="PA14/GLEYA"/>
</dbReference>
<comment type="caution">
    <text evidence="2">The sequence shown here is derived from an EMBL/GenBank/DDBJ whole genome shotgun (WGS) entry which is preliminary data.</text>
</comment>
<dbReference type="InterPro" id="IPR046524">
    <property type="entry name" value="DUF6701"/>
</dbReference>
<sequence>MNRTTDSSEVSGSYTSGVTSFSTVEGYTTVGGGADGQWFGVFGTTAGDLIYDMGQSLFMDRVRFHWANAGGSNSISCLYIDISSVANFATFTTVVSNYAKPAGSAATVPFSQATAGRYLRVRWTCLAFGASSYPGLNEIVVGGRLSGLTGNYYNTADLTGAVAMSRLDGPVDFDWGAGSPGTGVNADYFSVRWTGHVLVPTTGWYTFQTQSDDGVRLWVNGQQVISNWTLHGPTDDNSAPVYLKAGARYPIEMNMYEAGGGAVARLRWKRPLDTAFVAIPNGDNTQGLYPDAVPVVPDSGLLTGAVWWSRANGFVGSDNADMLTWSNEVDSSRSLTGSTTRPKYRNNNAQNINFNPVVEFTSTTDTLAGAQYFTAPSMLGAANHTQEHLLFVGYPTVRNRTTTLFSESGSGSSFYTHVSWSDGNLYFDPGVPTGNASARSVYSPTRFVNAPSLYAMLNNASSSANLPLAGNHGVRQDGQTKVTSTNVASTTGVNSPFRVGWPTANNTWTGVLAEGMLLLGKQLTPTELGQLESYLGVKYGVTLGGNAATATSYLNSAGATVWAANTGYHHNVAGVARDDVTKLDQRISRSVNSGDQITVTTNATVPSTASVISAQTGSAFATDRSYTIWGDNNGVVSDTVAITAGFIAGRSRSARVWRLQMTGTVPTQLTVCIPDALIPAAFLTGDLTDLKLTGATAADFSAGNSLYTMTAGTCPGTGVGVTTGVPGRYATFDSTVLNGMGGVGFFSVSRKMLDHIEITADANSGVTCAPTTYTVKACGDASCSSLYTGGLTGTLTLTGSGVTSLPSGGAPFTIAAGQSSTTVSAQVLTVSTATVGASSLSLTPGNAKPVFCGLGVAANASNACSMSVSSAGLLMSVPSHYAGASQTLSIKAVRSSDNAQVCVPAFANVTRTVKATCSY</sequence>
<dbReference type="EMBL" id="JAGQDG010000017">
    <property type="protein sequence ID" value="MBQ0937933.1"/>
    <property type="molecule type" value="Genomic_DNA"/>
</dbReference>
<dbReference type="Pfam" id="PF26628">
    <property type="entry name" value="DUF8202"/>
    <property type="match status" value="1"/>
</dbReference>
<protein>
    <recommendedName>
        <fullName evidence="1">PA14 domain-containing protein</fullName>
    </recommendedName>
</protein>
<keyword evidence="3" id="KW-1185">Reference proteome</keyword>
<dbReference type="InterPro" id="IPR058515">
    <property type="entry name" value="DUF8202"/>
</dbReference>
<accession>A0ABS5E3F3</accession>
<evidence type="ECO:0000313" key="3">
    <source>
        <dbReference type="Proteomes" id="UP000672097"/>
    </source>
</evidence>
<proteinExistence type="predicted"/>
<dbReference type="InterPro" id="IPR011658">
    <property type="entry name" value="PA14_dom"/>
</dbReference>
<feature type="non-terminal residue" evidence="2">
    <location>
        <position position="919"/>
    </location>
</feature>
<dbReference type="Gene3D" id="3.90.182.10">
    <property type="entry name" value="Toxin - Anthrax Protective Antigen,domain 1"/>
    <property type="match status" value="1"/>
</dbReference>
<evidence type="ECO:0000259" key="1">
    <source>
        <dbReference type="PROSITE" id="PS51820"/>
    </source>
</evidence>
<dbReference type="Proteomes" id="UP000672097">
    <property type="component" value="Unassembled WGS sequence"/>
</dbReference>
<dbReference type="Pfam" id="PF20419">
    <property type="entry name" value="DUF6701"/>
    <property type="match status" value="1"/>
</dbReference>
<evidence type="ECO:0000313" key="2">
    <source>
        <dbReference type="EMBL" id="MBQ0937933.1"/>
    </source>
</evidence>
<name>A0ABS5E3F3_9BURK</name>
<feature type="domain" description="PA14" evidence="1">
    <location>
        <begin position="143"/>
        <end position="283"/>
    </location>
</feature>
<organism evidence="2 3">
    <name type="scientific">Ideonella paludis</name>
    <dbReference type="NCBI Taxonomy" id="1233411"/>
    <lineage>
        <taxon>Bacteria</taxon>
        <taxon>Pseudomonadati</taxon>
        <taxon>Pseudomonadota</taxon>
        <taxon>Betaproteobacteria</taxon>
        <taxon>Burkholderiales</taxon>
        <taxon>Sphaerotilaceae</taxon>
        <taxon>Ideonella</taxon>
    </lineage>
</organism>
<dbReference type="SUPFAM" id="SSF56988">
    <property type="entry name" value="Anthrax protective antigen"/>
    <property type="match status" value="1"/>
</dbReference>
<gene>
    <name evidence="2" type="ORF">KAK11_21605</name>
</gene>
<dbReference type="Pfam" id="PF07691">
    <property type="entry name" value="PA14"/>
    <property type="match status" value="1"/>
</dbReference>
<dbReference type="SMART" id="SM00758">
    <property type="entry name" value="PA14"/>
    <property type="match status" value="1"/>
</dbReference>